<dbReference type="Proteomes" id="UP000541444">
    <property type="component" value="Unassembled WGS sequence"/>
</dbReference>
<name>A0A7J7N6P2_9MAGN</name>
<sequence length="195" mass="21391">MTLIAGVIMTKFFLINDKEQMETTLGGKISFINSCVDVLRDDLVPVVLRASTAVKSVDWMNLKENPIHLNPPHNSLKSTPRLFPYSIGPLSLSSPPWKFLQSSTPLYYLEGKVAVVVVGPSMGSFNLGLNLIKERSSEARVGNVTNVVDWKELEKGDVRGGGGGGFKESFVNLPNLISMSRLVSGPFLGWYVSYL</sequence>
<reference evidence="1 2" key="1">
    <citation type="journal article" date="2020" name="IScience">
        <title>Genome Sequencing of the Endangered Kingdonia uniflora (Circaeasteraceae, Ranunculales) Reveals Potential Mechanisms of Evolutionary Specialization.</title>
        <authorList>
            <person name="Sun Y."/>
            <person name="Deng T."/>
            <person name="Zhang A."/>
            <person name="Moore M.J."/>
            <person name="Landis J.B."/>
            <person name="Lin N."/>
            <person name="Zhang H."/>
            <person name="Zhang X."/>
            <person name="Huang J."/>
            <person name="Zhang X."/>
            <person name="Sun H."/>
            <person name="Wang H."/>
        </authorList>
    </citation>
    <scope>NUCLEOTIDE SEQUENCE [LARGE SCALE GENOMIC DNA]</scope>
    <source>
        <strain evidence="1">TB1705</strain>
        <tissue evidence="1">Leaf</tissue>
    </source>
</reference>
<accession>A0A7J7N6P2</accession>
<keyword evidence="2" id="KW-1185">Reference proteome</keyword>
<protein>
    <submittedName>
        <fullName evidence="1">Uncharacterized protein</fullName>
    </submittedName>
</protein>
<comment type="caution">
    <text evidence="1">The sequence shown here is derived from an EMBL/GenBank/DDBJ whole genome shotgun (WGS) entry which is preliminary data.</text>
</comment>
<organism evidence="1 2">
    <name type="scientific">Kingdonia uniflora</name>
    <dbReference type="NCBI Taxonomy" id="39325"/>
    <lineage>
        <taxon>Eukaryota</taxon>
        <taxon>Viridiplantae</taxon>
        <taxon>Streptophyta</taxon>
        <taxon>Embryophyta</taxon>
        <taxon>Tracheophyta</taxon>
        <taxon>Spermatophyta</taxon>
        <taxon>Magnoliopsida</taxon>
        <taxon>Ranunculales</taxon>
        <taxon>Circaeasteraceae</taxon>
        <taxon>Kingdonia</taxon>
    </lineage>
</organism>
<gene>
    <name evidence="1" type="ORF">GIB67_021030</name>
</gene>
<evidence type="ECO:0000313" key="2">
    <source>
        <dbReference type="Proteomes" id="UP000541444"/>
    </source>
</evidence>
<dbReference type="OrthoDB" id="10020554at2759"/>
<evidence type="ECO:0000313" key="1">
    <source>
        <dbReference type="EMBL" id="KAF6162881.1"/>
    </source>
</evidence>
<dbReference type="EMBL" id="JACGCM010001009">
    <property type="protein sequence ID" value="KAF6162881.1"/>
    <property type="molecule type" value="Genomic_DNA"/>
</dbReference>
<proteinExistence type="predicted"/>
<dbReference type="AlphaFoldDB" id="A0A7J7N6P2"/>